<protein>
    <submittedName>
        <fullName evidence="2">Uncharacterized protein</fullName>
    </submittedName>
</protein>
<feature type="compositionally biased region" description="Basic and acidic residues" evidence="1">
    <location>
        <begin position="324"/>
        <end position="344"/>
    </location>
</feature>
<evidence type="ECO:0000313" key="3">
    <source>
        <dbReference type="Proteomes" id="UP000827284"/>
    </source>
</evidence>
<gene>
    <name evidence="2" type="ORF">EMPS_09389</name>
</gene>
<feature type="region of interest" description="Disordered" evidence="1">
    <location>
        <begin position="58"/>
        <end position="84"/>
    </location>
</feature>
<dbReference type="AlphaFoldDB" id="A0A9P3HI69"/>
<feature type="compositionally biased region" description="Basic and acidic residues" evidence="1">
    <location>
        <begin position="487"/>
        <end position="496"/>
    </location>
</feature>
<feature type="compositionally biased region" description="Basic and acidic residues" evidence="1">
    <location>
        <begin position="133"/>
        <end position="142"/>
    </location>
</feature>
<feature type="region of interest" description="Disordered" evidence="1">
    <location>
        <begin position="487"/>
        <end position="514"/>
    </location>
</feature>
<sequence>MQQSLQDPKQDLPLVEPTFVTIETNVDPLDETTTTTTIVHLPFHLSPQCPPPKVISWMKSSNKSSAHKHSSSHHRHHQHHNSSRLEKIFPFLHRSRGTSSTKKNDRSFTIFSIQVTVLGRVQVPTEPQLHPQDAQDQKHLGGSDEDLLAPTRTVPAQLNRTETTSYVIHRTFEDFQRLSELVMRLQHQLDHDLHHHQHHRLPQQQKQQQEQQQEHGQGAESPSGLQPLSALRLHHPHPSLVYTFMKQFMFSNAKANQRAFDASSTTHGFDEEGAYERIIELTQFLEDVWHRLLFTSGEETGGHGLHYQAQHDIMLWFKPSTDSTHADGRQMRDRQQQQELDQKRFQQQQETYGRPSVLSKKRVTIEDTSAASPTLHTGSDLSSSPASRSSSSGSLPGLSSPSSSSVSSMSISPIVQAEAEEVGHMGSTSSAASTPTFEELEVVVSYDDSKKDDLQNRHTVYEGHGRGSQESVEENGLVKMKQDHEANHGNNDKVEEMPVFTPRQPNRSSTLGLPPAHAQEKIKRRISFSHVFRSLTSSGYQRHGGGAGHHHLHAKSASASTPTSPRMSHQTFDEILIWNTVTSKNTPKAVHV</sequence>
<feature type="region of interest" description="Disordered" evidence="1">
    <location>
        <begin position="320"/>
        <end position="411"/>
    </location>
</feature>
<feature type="compositionally biased region" description="Polar residues" evidence="1">
    <location>
        <begin position="366"/>
        <end position="377"/>
    </location>
</feature>
<reference evidence="2" key="2">
    <citation type="journal article" date="2022" name="Microbiol. Resour. Announc.">
        <title>Whole-Genome Sequence of Entomortierella parvispora E1425, a Mucoromycotan Fungus Associated with Burkholderiaceae-Related Endosymbiotic Bacteria.</title>
        <authorList>
            <person name="Herlambang A."/>
            <person name="Guo Y."/>
            <person name="Takashima Y."/>
            <person name="Narisawa K."/>
            <person name="Ohta H."/>
            <person name="Nishizawa T."/>
        </authorList>
    </citation>
    <scope>NUCLEOTIDE SEQUENCE</scope>
    <source>
        <strain evidence="2">E1425</strain>
    </source>
</reference>
<feature type="region of interest" description="Disordered" evidence="1">
    <location>
        <begin position="192"/>
        <end position="230"/>
    </location>
</feature>
<feature type="region of interest" description="Disordered" evidence="1">
    <location>
        <begin position="540"/>
        <end position="567"/>
    </location>
</feature>
<feature type="compositionally biased region" description="Low complexity" evidence="1">
    <location>
        <begin position="378"/>
        <end position="411"/>
    </location>
</feature>
<reference evidence="2" key="1">
    <citation type="submission" date="2021-11" db="EMBL/GenBank/DDBJ databases">
        <authorList>
            <person name="Herlambang A."/>
            <person name="Guo Y."/>
            <person name="Takashima Y."/>
            <person name="Nishizawa T."/>
        </authorList>
    </citation>
    <scope>NUCLEOTIDE SEQUENCE</scope>
    <source>
        <strain evidence="2">E1425</strain>
    </source>
</reference>
<dbReference type="Proteomes" id="UP000827284">
    <property type="component" value="Unassembled WGS sequence"/>
</dbReference>
<organism evidence="2 3">
    <name type="scientific">Entomortierella parvispora</name>
    <dbReference type="NCBI Taxonomy" id="205924"/>
    <lineage>
        <taxon>Eukaryota</taxon>
        <taxon>Fungi</taxon>
        <taxon>Fungi incertae sedis</taxon>
        <taxon>Mucoromycota</taxon>
        <taxon>Mortierellomycotina</taxon>
        <taxon>Mortierellomycetes</taxon>
        <taxon>Mortierellales</taxon>
        <taxon>Mortierellaceae</taxon>
        <taxon>Entomortierella</taxon>
    </lineage>
</organism>
<keyword evidence="3" id="KW-1185">Reference proteome</keyword>
<evidence type="ECO:0000256" key="1">
    <source>
        <dbReference type="SAM" id="MobiDB-lite"/>
    </source>
</evidence>
<evidence type="ECO:0000313" key="2">
    <source>
        <dbReference type="EMBL" id="GJJ77030.1"/>
    </source>
</evidence>
<name>A0A9P3HI69_9FUNG</name>
<dbReference type="EMBL" id="BQFW01000013">
    <property type="protein sequence ID" value="GJJ77030.1"/>
    <property type="molecule type" value="Genomic_DNA"/>
</dbReference>
<feature type="compositionally biased region" description="Basic residues" evidence="1">
    <location>
        <begin position="65"/>
        <end position="82"/>
    </location>
</feature>
<proteinExistence type="predicted"/>
<feature type="compositionally biased region" description="Low complexity" evidence="1">
    <location>
        <begin position="202"/>
        <end position="218"/>
    </location>
</feature>
<feature type="region of interest" description="Disordered" evidence="1">
    <location>
        <begin position="129"/>
        <end position="152"/>
    </location>
</feature>
<accession>A0A9P3HI69</accession>
<comment type="caution">
    <text evidence="2">The sequence shown here is derived from an EMBL/GenBank/DDBJ whole genome shotgun (WGS) entry which is preliminary data.</text>
</comment>
<dbReference type="OrthoDB" id="2437688at2759"/>
<feature type="compositionally biased region" description="Low complexity" evidence="1">
    <location>
        <begin position="555"/>
        <end position="565"/>
    </location>
</feature>